<dbReference type="InterPro" id="IPR022672">
    <property type="entry name" value="Hexokinase_N"/>
</dbReference>
<dbReference type="GO" id="GO:0006013">
    <property type="term" value="P:mannose metabolic process"/>
    <property type="evidence" value="ECO:0007669"/>
    <property type="project" value="TreeGrafter"/>
</dbReference>
<dbReference type="GO" id="GO:0004340">
    <property type="term" value="F:glucokinase activity"/>
    <property type="evidence" value="ECO:0007669"/>
    <property type="project" value="TreeGrafter"/>
</dbReference>
<protein>
    <recommendedName>
        <fullName evidence="6">Phosphotransferase</fullName>
        <ecNumber evidence="6">2.7.1.-</ecNumber>
    </recommendedName>
</protein>
<keyword evidence="5 6" id="KW-0067">ATP-binding</keyword>
<evidence type="ECO:0000256" key="1">
    <source>
        <dbReference type="ARBA" id="ARBA00009225"/>
    </source>
</evidence>
<evidence type="ECO:0000256" key="2">
    <source>
        <dbReference type="ARBA" id="ARBA00022679"/>
    </source>
</evidence>
<dbReference type="GO" id="GO:0005739">
    <property type="term" value="C:mitochondrion"/>
    <property type="evidence" value="ECO:0007669"/>
    <property type="project" value="TreeGrafter"/>
</dbReference>
<dbReference type="EC" id="2.7.1.-" evidence="6"/>
<evidence type="ECO:0000313" key="10">
    <source>
        <dbReference type="Proteomes" id="UP000078561"/>
    </source>
</evidence>
<dbReference type="InParanoid" id="A0A168MBF9"/>
<accession>A0A168MBF9</accession>
<dbReference type="Pfam" id="PF03727">
    <property type="entry name" value="Hexokinase_2"/>
    <property type="match status" value="1"/>
</dbReference>
<dbReference type="PROSITE" id="PS51748">
    <property type="entry name" value="HEXOKINASE_2"/>
    <property type="match status" value="1"/>
</dbReference>
<evidence type="ECO:0000259" key="8">
    <source>
        <dbReference type="Pfam" id="PF03727"/>
    </source>
</evidence>
<dbReference type="SUPFAM" id="SSF53067">
    <property type="entry name" value="Actin-like ATPase domain"/>
    <property type="match status" value="2"/>
</dbReference>
<evidence type="ECO:0000259" key="7">
    <source>
        <dbReference type="Pfam" id="PF00349"/>
    </source>
</evidence>
<dbReference type="InterPro" id="IPR022673">
    <property type="entry name" value="Hexokinase_C"/>
</dbReference>
<dbReference type="Pfam" id="PF00349">
    <property type="entry name" value="Hexokinase_1"/>
    <property type="match status" value="1"/>
</dbReference>
<evidence type="ECO:0000313" key="9">
    <source>
        <dbReference type="EMBL" id="SAL98238.1"/>
    </source>
</evidence>
<feature type="domain" description="Hexokinase N-terminal" evidence="7">
    <location>
        <begin position="10"/>
        <end position="210"/>
    </location>
</feature>
<dbReference type="GO" id="GO:0001678">
    <property type="term" value="P:intracellular glucose homeostasis"/>
    <property type="evidence" value="ECO:0007669"/>
    <property type="project" value="InterPro"/>
</dbReference>
<dbReference type="OMA" id="SVFFDWI"/>
<dbReference type="STRING" id="4829.A0A168MBF9"/>
<gene>
    <name evidence="9" type="primary">ABSGL_03767.1 scaffold 4673</name>
</gene>
<dbReference type="InterPro" id="IPR043129">
    <property type="entry name" value="ATPase_NBD"/>
</dbReference>
<dbReference type="GO" id="GO:0005829">
    <property type="term" value="C:cytosol"/>
    <property type="evidence" value="ECO:0007669"/>
    <property type="project" value="TreeGrafter"/>
</dbReference>
<dbReference type="OrthoDB" id="419537at2759"/>
<dbReference type="GO" id="GO:0008865">
    <property type="term" value="F:fructokinase activity"/>
    <property type="evidence" value="ECO:0007669"/>
    <property type="project" value="TreeGrafter"/>
</dbReference>
<proteinExistence type="inferred from homology"/>
<dbReference type="GO" id="GO:0019158">
    <property type="term" value="F:mannokinase activity"/>
    <property type="evidence" value="ECO:0007669"/>
    <property type="project" value="TreeGrafter"/>
</dbReference>
<keyword evidence="4 6" id="KW-0418">Kinase</keyword>
<keyword evidence="10" id="KW-1185">Reference proteome</keyword>
<dbReference type="Gene3D" id="3.30.420.40">
    <property type="match status" value="1"/>
</dbReference>
<dbReference type="PANTHER" id="PTHR19443">
    <property type="entry name" value="HEXOKINASE"/>
    <property type="match status" value="1"/>
</dbReference>
<evidence type="ECO:0000256" key="5">
    <source>
        <dbReference type="ARBA" id="ARBA00022840"/>
    </source>
</evidence>
<dbReference type="GO" id="GO:0005536">
    <property type="term" value="F:D-glucose binding"/>
    <property type="evidence" value="ECO:0007669"/>
    <property type="project" value="InterPro"/>
</dbReference>
<dbReference type="PANTHER" id="PTHR19443:SF24">
    <property type="entry name" value="PHOSPHOTRANSFERASE"/>
    <property type="match status" value="1"/>
</dbReference>
<keyword evidence="2 6" id="KW-0808">Transferase</keyword>
<evidence type="ECO:0000256" key="4">
    <source>
        <dbReference type="ARBA" id="ARBA00022777"/>
    </source>
</evidence>
<dbReference type="Gene3D" id="3.40.367.20">
    <property type="match status" value="1"/>
</dbReference>
<dbReference type="GO" id="GO:0006096">
    <property type="term" value="P:glycolytic process"/>
    <property type="evidence" value="ECO:0007669"/>
    <property type="project" value="UniProtKB-UniPathway"/>
</dbReference>
<sequence length="463" mass="51312">MTETSDILFRKLEKEFLLSRDQLALIVDGFLDEFKLGLKTPSKGLATMIPSFVTQLPTGNETGTFLSLDLGGTNLRISAVQLLGDGHVKVLEVKHAPSKELKTGPGDVFFDWIADAVEELITVKARHLFSPEQVAGDATLALGVCWSFPVDQTGVNRGTILRMGKGFTLQDTEGQDLAHMFHEAFERKGLNVKLSAILNDTVGTLVAHAYSNPRSRIGLIFATGVNAAYPEKVENIIKLDKETRDKYPAGTEMLLNTEIDIFGTEAYLPLTDIDLAMDKSHNQPKFQLYEKMMSGAYLGELTRLVAMDFIKNDALFNGQVPEGFDEEWSFPTMYMSALERDMTANRQVSLEKILGKYHFEQTPSLQDIAILTRICRIVSTRSAQLCSCAIAALIQQQGLVQKSNADIIVGMNGSTYEFYPFMEERVHRALREWFGVEISDRIRLEIAHEGGSVGGALIAMLAS</sequence>
<dbReference type="InterPro" id="IPR001312">
    <property type="entry name" value="Hexokinase"/>
</dbReference>
<comment type="similarity">
    <text evidence="1 6">Belongs to the hexokinase family.</text>
</comment>
<organism evidence="9">
    <name type="scientific">Absidia glauca</name>
    <name type="common">Pin mould</name>
    <dbReference type="NCBI Taxonomy" id="4829"/>
    <lineage>
        <taxon>Eukaryota</taxon>
        <taxon>Fungi</taxon>
        <taxon>Fungi incertae sedis</taxon>
        <taxon>Mucoromycota</taxon>
        <taxon>Mucoromycotina</taxon>
        <taxon>Mucoromycetes</taxon>
        <taxon>Mucorales</taxon>
        <taxon>Cunninghamellaceae</taxon>
        <taxon>Absidia</taxon>
    </lineage>
</organism>
<dbReference type="UniPathway" id="UPA00109">
    <property type="reaction ID" value="UER00180"/>
</dbReference>
<dbReference type="AlphaFoldDB" id="A0A168MBF9"/>
<feature type="domain" description="Hexokinase C-terminal" evidence="8">
    <location>
        <begin position="216"/>
        <end position="460"/>
    </location>
</feature>
<dbReference type="PRINTS" id="PR00475">
    <property type="entry name" value="HEXOKINASE"/>
</dbReference>
<keyword evidence="3 6" id="KW-0547">Nucleotide-binding</keyword>
<dbReference type="EMBL" id="LT552062">
    <property type="protein sequence ID" value="SAL98238.1"/>
    <property type="molecule type" value="Genomic_DNA"/>
</dbReference>
<evidence type="ECO:0000256" key="6">
    <source>
        <dbReference type="RuleBase" id="RU362007"/>
    </source>
</evidence>
<name>A0A168MBF9_ABSGL</name>
<keyword evidence="6" id="KW-0324">Glycolysis</keyword>
<dbReference type="GO" id="GO:0006006">
    <property type="term" value="P:glucose metabolic process"/>
    <property type="evidence" value="ECO:0007669"/>
    <property type="project" value="TreeGrafter"/>
</dbReference>
<reference evidence="9" key="1">
    <citation type="submission" date="2016-04" db="EMBL/GenBank/DDBJ databases">
        <authorList>
            <person name="Evans L.H."/>
            <person name="Alamgir A."/>
            <person name="Owens N."/>
            <person name="Weber N.D."/>
            <person name="Virtaneva K."/>
            <person name="Barbian K."/>
            <person name="Babar A."/>
            <person name="Rosenke K."/>
        </authorList>
    </citation>
    <scope>NUCLEOTIDE SEQUENCE [LARGE SCALE GENOMIC DNA]</scope>
    <source>
        <strain evidence="9">CBS 101.48</strain>
    </source>
</reference>
<dbReference type="Proteomes" id="UP000078561">
    <property type="component" value="Unassembled WGS sequence"/>
</dbReference>
<dbReference type="GO" id="GO:0005524">
    <property type="term" value="F:ATP binding"/>
    <property type="evidence" value="ECO:0007669"/>
    <property type="project" value="UniProtKB-UniRule"/>
</dbReference>
<evidence type="ECO:0000256" key="3">
    <source>
        <dbReference type="ARBA" id="ARBA00022741"/>
    </source>
</evidence>